<dbReference type="Proteomes" id="UP000011087">
    <property type="component" value="Unassembled WGS sequence"/>
</dbReference>
<dbReference type="GeneID" id="17307162"/>
<evidence type="ECO:0000256" key="1">
    <source>
        <dbReference type="SAM" id="MobiDB-lite"/>
    </source>
</evidence>
<name>L1JQH9_GUITC</name>
<feature type="region of interest" description="Disordered" evidence="1">
    <location>
        <begin position="34"/>
        <end position="75"/>
    </location>
</feature>
<dbReference type="PaxDb" id="55529-EKX50440"/>
<sequence length="75" mass="8428">MEIYCLRMYIKNMVWKHDYENTVQNIRTPERACGMQGLAGGGGETWDLGLPQPLPQHRSPHEDDSTGGSEASLPR</sequence>
<accession>L1JQH9</accession>
<dbReference type="KEGG" id="gtt:GUITHDRAFT_103674"/>
<dbReference type="HOGENOM" id="CLU_2676298_0_0_1"/>
<evidence type="ECO:0000313" key="4">
    <source>
        <dbReference type="Proteomes" id="UP000011087"/>
    </source>
</evidence>
<evidence type="ECO:0000313" key="2">
    <source>
        <dbReference type="EMBL" id="EKX50440.1"/>
    </source>
</evidence>
<dbReference type="EnsemblProtists" id="EKX50440">
    <property type="protein sequence ID" value="EKX50440"/>
    <property type="gene ID" value="GUITHDRAFT_103674"/>
</dbReference>
<organism evidence="2">
    <name type="scientific">Guillardia theta (strain CCMP2712)</name>
    <name type="common">Cryptophyte</name>
    <dbReference type="NCBI Taxonomy" id="905079"/>
    <lineage>
        <taxon>Eukaryota</taxon>
        <taxon>Cryptophyceae</taxon>
        <taxon>Pyrenomonadales</taxon>
        <taxon>Geminigeraceae</taxon>
        <taxon>Guillardia</taxon>
    </lineage>
</organism>
<dbReference type="EMBL" id="JH992978">
    <property type="protein sequence ID" value="EKX50440.1"/>
    <property type="molecule type" value="Genomic_DNA"/>
</dbReference>
<proteinExistence type="predicted"/>
<protein>
    <submittedName>
        <fullName evidence="2 3">Uncharacterized protein</fullName>
    </submittedName>
</protein>
<reference evidence="2 4" key="1">
    <citation type="journal article" date="2012" name="Nature">
        <title>Algal genomes reveal evolutionary mosaicism and the fate of nucleomorphs.</title>
        <authorList>
            <consortium name="DOE Joint Genome Institute"/>
            <person name="Curtis B.A."/>
            <person name="Tanifuji G."/>
            <person name="Burki F."/>
            <person name="Gruber A."/>
            <person name="Irimia M."/>
            <person name="Maruyama S."/>
            <person name="Arias M.C."/>
            <person name="Ball S.G."/>
            <person name="Gile G.H."/>
            <person name="Hirakawa Y."/>
            <person name="Hopkins J.F."/>
            <person name="Kuo A."/>
            <person name="Rensing S.A."/>
            <person name="Schmutz J."/>
            <person name="Symeonidi A."/>
            <person name="Elias M."/>
            <person name="Eveleigh R.J."/>
            <person name="Herman E.K."/>
            <person name="Klute M.J."/>
            <person name="Nakayama T."/>
            <person name="Obornik M."/>
            <person name="Reyes-Prieto A."/>
            <person name="Armbrust E.V."/>
            <person name="Aves S.J."/>
            <person name="Beiko R.G."/>
            <person name="Coutinho P."/>
            <person name="Dacks J.B."/>
            <person name="Durnford D.G."/>
            <person name="Fast N.M."/>
            <person name="Green B.R."/>
            <person name="Grisdale C.J."/>
            <person name="Hempel F."/>
            <person name="Henrissat B."/>
            <person name="Hoppner M.P."/>
            <person name="Ishida K."/>
            <person name="Kim E."/>
            <person name="Koreny L."/>
            <person name="Kroth P.G."/>
            <person name="Liu Y."/>
            <person name="Malik S.B."/>
            <person name="Maier U.G."/>
            <person name="McRose D."/>
            <person name="Mock T."/>
            <person name="Neilson J.A."/>
            <person name="Onodera N.T."/>
            <person name="Poole A.M."/>
            <person name="Pritham E.J."/>
            <person name="Richards T.A."/>
            <person name="Rocap G."/>
            <person name="Roy S.W."/>
            <person name="Sarai C."/>
            <person name="Schaack S."/>
            <person name="Shirato S."/>
            <person name="Slamovits C.H."/>
            <person name="Spencer D.F."/>
            <person name="Suzuki S."/>
            <person name="Worden A.Z."/>
            <person name="Zauner S."/>
            <person name="Barry K."/>
            <person name="Bell C."/>
            <person name="Bharti A.K."/>
            <person name="Crow J.A."/>
            <person name="Grimwood J."/>
            <person name="Kramer R."/>
            <person name="Lindquist E."/>
            <person name="Lucas S."/>
            <person name="Salamov A."/>
            <person name="McFadden G.I."/>
            <person name="Lane C.E."/>
            <person name="Keeling P.J."/>
            <person name="Gray M.W."/>
            <person name="Grigoriev I.V."/>
            <person name="Archibald J.M."/>
        </authorList>
    </citation>
    <scope>NUCLEOTIDE SEQUENCE</scope>
    <source>
        <strain evidence="2 4">CCMP2712</strain>
    </source>
</reference>
<reference evidence="4" key="2">
    <citation type="submission" date="2012-11" db="EMBL/GenBank/DDBJ databases">
        <authorList>
            <person name="Kuo A."/>
            <person name="Curtis B.A."/>
            <person name="Tanifuji G."/>
            <person name="Burki F."/>
            <person name="Gruber A."/>
            <person name="Irimia M."/>
            <person name="Maruyama S."/>
            <person name="Arias M.C."/>
            <person name="Ball S.G."/>
            <person name="Gile G.H."/>
            <person name="Hirakawa Y."/>
            <person name="Hopkins J.F."/>
            <person name="Rensing S.A."/>
            <person name="Schmutz J."/>
            <person name="Symeonidi A."/>
            <person name="Elias M."/>
            <person name="Eveleigh R.J."/>
            <person name="Herman E.K."/>
            <person name="Klute M.J."/>
            <person name="Nakayama T."/>
            <person name="Obornik M."/>
            <person name="Reyes-Prieto A."/>
            <person name="Armbrust E.V."/>
            <person name="Aves S.J."/>
            <person name="Beiko R.G."/>
            <person name="Coutinho P."/>
            <person name="Dacks J.B."/>
            <person name="Durnford D.G."/>
            <person name="Fast N.M."/>
            <person name="Green B.R."/>
            <person name="Grisdale C."/>
            <person name="Hempe F."/>
            <person name="Henrissat B."/>
            <person name="Hoppner M.P."/>
            <person name="Ishida K.-I."/>
            <person name="Kim E."/>
            <person name="Koreny L."/>
            <person name="Kroth P.G."/>
            <person name="Liu Y."/>
            <person name="Malik S.-B."/>
            <person name="Maier U.G."/>
            <person name="McRose D."/>
            <person name="Mock T."/>
            <person name="Neilson J.A."/>
            <person name="Onodera N.T."/>
            <person name="Poole A.M."/>
            <person name="Pritham E.J."/>
            <person name="Richards T.A."/>
            <person name="Rocap G."/>
            <person name="Roy S.W."/>
            <person name="Sarai C."/>
            <person name="Schaack S."/>
            <person name="Shirato S."/>
            <person name="Slamovits C.H."/>
            <person name="Spencer D.F."/>
            <person name="Suzuki S."/>
            <person name="Worden A.Z."/>
            <person name="Zauner S."/>
            <person name="Barry K."/>
            <person name="Bell C."/>
            <person name="Bharti A.K."/>
            <person name="Crow J.A."/>
            <person name="Grimwood J."/>
            <person name="Kramer R."/>
            <person name="Lindquist E."/>
            <person name="Lucas S."/>
            <person name="Salamov A."/>
            <person name="McFadden G.I."/>
            <person name="Lane C.E."/>
            <person name="Keeling P.J."/>
            <person name="Gray M.W."/>
            <person name="Grigoriev I.V."/>
            <person name="Archibald J.M."/>
        </authorList>
    </citation>
    <scope>NUCLEOTIDE SEQUENCE</scope>
    <source>
        <strain evidence="4">CCMP2712</strain>
    </source>
</reference>
<dbReference type="AlphaFoldDB" id="L1JQH9"/>
<evidence type="ECO:0000313" key="3">
    <source>
        <dbReference type="EnsemblProtists" id="EKX50440"/>
    </source>
</evidence>
<gene>
    <name evidence="2" type="ORF">GUITHDRAFT_103674</name>
</gene>
<dbReference type="RefSeq" id="XP_005837420.1">
    <property type="nucleotide sequence ID" value="XM_005837363.1"/>
</dbReference>
<reference evidence="3" key="3">
    <citation type="submission" date="2015-06" db="UniProtKB">
        <authorList>
            <consortium name="EnsemblProtists"/>
        </authorList>
    </citation>
    <scope>IDENTIFICATION</scope>
</reference>
<keyword evidence="4" id="KW-1185">Reference proteome</keyword>